<evidence type="ECO:0000313" key="2">
    <source>
        <dbReference type="Proteomes" id="UP000002296"/>
    </source>
</evidence>
<dbReference type="KEGG" id="tcr:445011.10"/>
<dbReference type="InParanoid" id="Q4CLB9"/>
<dbReference type="Proteomes" id="UP000002296">
    <property type="component" value="Unassembled WGS sequence"/>
</dbReference>
<keyword evidence="2" id="KW-1185">Reference proteome</keyword>
<dbReference type="RefSeq" id="XP_802516.1">
    <property type="nucleotide sequence ID" value="XM_797423.1"/>
</dbReference>
<proteinExistence type="predicted"/>
<dbReference type="eggNOG" id="ENOG502RY5D">
    <property type="taxonomic scope" value="Eukaryota"/>
</dbReference>
<dbReference type="EMBL" id="AAHK01004686">
    <property type="protein sequence ID" value="EAN81070.1"/>
    <property type="molecule type" value="Genomic_DNA"/>
</dbReference>
<reference evidence="1 2" key="1">
    <citation type="journal article" date="2005" name="Science">
        <title>The genome sequence of Trypanosoma cruzi, etiologic agent of Chagas disease.</title>
        <authorList>
            <person name="El-Sayed N.M."/>
            <person name="Myler P.J."/>
            <person name="Bartholomeu D.C."/>
            <person name="Nilsson D."/>
            <person name="Aggarwal G."/>
            <person name="Tran A.N."/>
            <person name="Ghedin E."/>
            <person name="Worthey E.A."/>
            <person name="Delcher A.L."/>
            <person name="Blandin G."/>
            <person name="Westenberger S.J."/>
            <person name="Caler E."/>
            <person name="Cerqueira G.C."/>
            <person name="Branche C."/>
            <person name="Haas B."/>
            <person name="Anupama A."/>
            <person name="Arner E."/>
            <person name="Aslund L."/>
            <person name="Attipoe P."/>
            <person name="Bontempi E."/>
            <person name="Bringaud F."/>
            <person name="Burton P."/>
            <person name="Cadag E."/>
            <person name="Campbell D.A."/>
            <person name="Carrington M."/>
            <person name="Crabtree J."/>
            <person name="Darban H."/>
            <person name="da Silveira J.F."/>
            <person name="de Jong P."/>
            <person name="Edwards K."/>
            <person name="Englund P.T."/>
            <person name="Fazelina G."/>
            <person name="Feldblyum T."/>
            <person name="Ferella M."/>
            <person name="Frasch A.C."/>
            <person name="Gull K."/>
            <person name="Horn D."/>
            <person name="Hou L."/>
            <person name="Huang Y."/>
            <person name="Kindlund E."/>
            <person name="Klingbeil M."/>
            <person name="Kluge S."/>
            <person name="Koo H."/>
            <person name="Lacerda D."/>
            <person name="Levin M.J."/>
            <person name="Lorenzi H."/>
            <person name="Louie T."/>
            <person name="Machado C.R."/>
            <person name="McCulloch R."/>
            <person name="McKenna A."/>
            <person name="Mizuno Y."/>
            <person name="Mottram J.C."/>
            <person name="Nelson S."/>
            <person name="Ochaya S."/>
            <person name="Osoegawa K."/>
            <person name="Pai G."/>
            <person name="Parsons M."/>
            <person name="Pentony M."/>
            <person name="Pettersson U."/>
            <person name="Pop M."/>
            <person name="Ramirez J.L."/>
            <person name="Rinta J."/>
            <person name="Robertson L."/>
            <person name="Salzberg S.L."/>
            <person name="Sanchez D.O."/>
            <person name="Seyler A."/>
            <person name="Sharma R."/>
            <person name="Shetty J."/>
            <person name="Simpson A.J."/>
            <person name="Sisk E."/>
            <person name="Tammi M.T."/>
            <person name="Tarleton R."/>
            <person name="Teixeira S."/>
            <person name="Van Aken S."/>
            <person name="Vogt C."/>
            <person name="Ward P.N."/>
            <person name="Wickstead B."/>
            <person name="Wortman J."/>
            <person name="White O."/>
            <person name="Fraser C.M."/>
            <person name="Stuart K.D."/>
            <person name="Andersson B."/>
        </authorList>
    </citation>
    <scope>NUCLEOTIDE SEQUENCE [LARGE SCALE GENOMIC DNA]</scope>
    <source>
        <strain evidence="1 2">CL Brener</strain>
    </source>
</reference>
<dbReference type="PaxDb" id="353153-Q4CLB9"/>
<feature type="non-terminal residue" evidence="1">
    <location>
        <position position="1"/>
    </location>
</feature>
<protein>
    <submittedName>
        <fullName evidence="1">Uncharacterized protein</fullName>
    </submittedName>
</protein>
<evidence type="ECO:0000313" key="1">
    <source>
        <dbReference type="EMBL" id="EAN81070.1"/>
    </source>
</evidence>
<accession>Q4CLB9</accession>
<organism evidence="1 2">
    <name type="scientific">Trypanosoma cruzi (strain CL Brener)</name>
    <dbReference type="NCBI Taxonomy" id="353153"/>
    <lineage>
        <taxon>Eukaryota</taxon>
        <taxon>Discoba</taxon>
        <taxon>Euglenozoa</taxon>
        <taxon>Kinetoplastea</taxon>
        <taxon>Metakinetoplastina</taxon>
        <taxon>Trypanosomatida</taxon>
        <taxon>Trypanosomatidae</taxon>
        <taxon>Trypanosoma</taxon>
        <taxon>Schizotrypanum</taxon>
    </lineage>
</organism>
<sequence>HLRSFALFISEHVWGESLVNVWMEEHKAAQWHHAKPKTRGRGPIFAADSRIPFYYALPDSRLELFAQIALKLVKTRQKYAMSSGCVTAHSNCTVFPEINQEIIRTMALCSGVLIETAVRKGRSFMPRKPYEGMYFPVGSLRCLQGLLQYVQTTGISPFAGLSAKAAELLLLDLLVELAKAQAQYYDLSLDALGSSSRSGSDAADANQEDAKKNYRKYLVEPWRRFFNEGVEEIPLPGVGEGAYYNKRLHRVTGTYYAARMLRWYARTKIWLEQFFGVA</sequence>
<comment type="caution">
    <text evidence="1">The sequence shown here is derived from an EMBL/GenBank/DDBJ whole genome shotgun (WGS) entry which is preliminary data.</text>
</comment>
<name>Q4CLB9_TRYCC</name>
<gene>
    <name evidence="1" type="ORF">Tc00.1047053445011.10</name>
</gene>
<dbReference type="GeneID" id="3531816"/>
<dbReference type="AlphaFoldDB" id="Q4CLB9"/>